<keyword evidence="11" id="KW-1185">Reference proteome</keyword>
<protein>
    <submittedName>
        <fullName evidence="10">Putative zinc finger protein</fullName>
    </submittedName>
</protein>
<evidence type="ECO:0000256" key="5">
    <source>
        <dbReference type="ARBA" id="ARBA00022833"/>
    </source>
</evidence>
<proteinExistence type="predicted"/>
<feature type="domain" description="C2H2-type" evidence="9">
    <location>
        <begin position="146"/>
        <end position="173"/>
    </location>
</feature>
<dbReference type="GO" id="GO:0005634">
    <property type="term" value="C:nucleus"/>
    <property type="evidence" value="ECO:0007669"/>
    <property type="project" value="UniProtKB-SubCell"/>
</dbReference>
<dbReference type="FunFam" id="3.30.160.60:FF:000100">
    <property type="entry name" value="Zinc finger 45-like"/>
    <property type="match status" value="1"/>
</dbReference>
<organism evidence="10 11">
    <name type="scientific">Orchesella cincta</name>
    <name type="common">Springtail</name>
    <name type="synonym">Podura cincta</name>
    <dbReference type="NCBI Taxonomy" id="48709"/>
    <lineage>
        <taxon>Eukaryota</taxon>
        <taxon>Metazoa</taxon>
        <taxon>Ecdysozoa</taxon>
        <taxon>Arthropoda</taxon>
        <taxon>Hexapoda</taxon>
        <taxon>Collembola</taxon>
        <taxon>Entomobryomorpha</taxon>
        <taxon>Entomobryoidea</taxon>
        <taxon>Orchesellidae</taxon>
        <taxon>Orchesellinae</taxon>
        <taxon>Orchesella</taxon>
    </lineage>
</organism>
<evidence type="ECO:0000256" key="7">
    <source>
        <dbReference type="PROSITE-ProRule" id="PRU00042"/>
    </source>
</evidence>
<evidence type="ECO:0000313" key="11">
    <source>
        <dbReference type="Proteomes" id="UP000094527"/>
    </source>
</evidence>
<dbReference type="InterPro" id="IPR013087">
    <property type="entry name" value="Znf_C2H2_type"/>
</dbReference>
<accession>A0A1D2M8S2</accession>
<dbReference type="AlphaFoldDB" id="A0A1D2M8S2"/>
<evidence type="ECO:0000256" key="2">
    <source>
        <dbReference type="ARBA" id="ARBA00022723"/>
    </source>
</evidence>
<dbReference type="STRING" id="48709.A0A1D2M8S2"/>
<feature type="domain" description="C2H2-type" evidence="9">
    <location>
        <begin position="117"/>
        <end position="145"/>
    </location>
</feature>
<comment type="subcellular location">
    <subcellularLocation>
        <location evidence="1">Nucleus</location>
    </subcellularLocation>
</comment>
<sequence>MKERRKLKAVKKRTVTSPSAVVEVAMESEPVIPEVSEAVDGVELEINCGECGMQFNHTDYRRATDNCGHVKCLKCLQKSNDCCATCEEKGKEDNKPKPSSLSPVGPLFKVPQRPPPHRCTHCDKRFELKWNLEVHLNDTHDIEVYHACNRCHRTFTYEVDFERHMRIHDAQLYKCSICPAAFRRKDNLQRHLINLHKMSKEDIRELAMRAPEY</sequence>
<dbReference type="Pfam" id="PF00096">
    <property type="entry name" value="zf-C2H2"/>
    <property type="match status" value="3"/>
</dbReference>
<evidence type="ECO:0000259" key="9">
    <source>
        <dbReference type="PROSITE" id="PS50157"/>
    </source>
</evidence>
<dbReference type="Gene3D" id="3.30.160.60">
    <property type="entry name" value="Classic Zinc Finger"/>
    <property type="match status" value="2"/>
</dbReference>
<dbReference type="PROSITE" id="PS50157">
    <property type="entry name" value="ZINC_FINGER_C2H2_2"/>
    <property type="match status" value="3"/>
</dbReference>
<dbReference type="SMART" id="SM00355">
    <property type="entry name" value="ZnF_C2H2"/>
    <property type="match status" value="3"/>
</dbReference>
<dbReference type="Proteomes" id="UP000094527">
    <property type="component" value="Unassembled WGS sequence"/>
</dbReference>
<evidence type="ECO:0000256" key="4">
    <source>
        <dbReference type="ARBA" id="ARBA00022771"/>
    </source>
</evidence>
<feature type="domain" description="C2H2-type" evidence="9">
    <location>
        <begin position="173"/>
        <end position="201"/>
    </location>
</feature>
<name>A0A1D2M8S2_ORCCI</name>
<dbReference type="InterPro" id="IPR036236">
    <property type="entry name" value="Znf_C2H2_sf"/>
</dbReference>
<dbReference type="EMBL" id="LJIJ01002683">
    <property type="protein sequence ID" value="ODM89386.1"/>
    <property type="molecule type" value="Genomic_DNA"/>
</dbReference>
<dbReference type="PROSITE" id="PS00028">
    <property type="entry name" value="ZINC_FINGER_C2H2_1"/>
    <property type="match status" value="3"/>
</dbReference>
<dbReference type="PANTHER" id="PTHR24394:SF44">
    <property type="entry name" value="ZINC FINGER PROTEIN 271-LIKE"/>
    <property type="match status" value="1"/>
</dbReference>
<comment type="caution">
    <text evidence="10">The sequence shown here is derived from an EMBL/GenBank/DDBJ whole genome shotgun (WGS) entry which is preliminary data.</text>
</comment>
<evidence type="ECO:0000256" key="8">
    <source>
        <dbReference type="SAM" id="MobiDB-lite"/>
    </source>
</evidence>
<feature type="region of interest" description="Disordered" evidence="8">
    <location>
        <begin position="88"/>
        <end position="107"/>
    </location>
</feature>
<keyword evidence="4 7" id="KW-0863">Zinc-finger</keyword>
<dbReference type="GO" id="GO:0000981">
    <property type="term" value="F:DNA-binding transcription factor activity, RNA polymerase II-specific"/>
    <property type="evidence" value="ECO:0007669"/>
    <property type="project" value="TreeGrafter"/>
</dbReference>
<keyword evidence="3" id="KW-0677">Repeat</keyword>
<keyword evidence="6" id="KW-0539">Nucleus</keyword>
<dbReference type="PANTHER" id="PTHR24394">
    <property type="entry name" value="ZINC FINGER PROTEIN"/>
    <property type="match status" value="1"/>
</dbReference>
<evidence type="ECO:0000256" key="1">
    <source>
        <dbReference type="ARBA" id="ARBA00004123"/>
    </source>
</evidence>
<gene>
    <name evidence="10" type="ORF">Ocin01_17296</name>
</gene>
<evidence type="ECO:0000256" key="6">
    <source>
        <dbReference type="ARBA" id="ARBA00023242"/>
    </source>
</evidence>
<dbReference type="GO" id="GO:0008270">
    <property type="term" value="F:zinc ion binding"/>
    <property type="evidence" value="ECO:0007669"/>
    <property type="project" value="UniProtKB-KW"/>
</dbReference>
<reference evidence="10 11" key="1">
    <citation type="journal article" date="2016" name="Genome Biol. Evol.">
        <title>Gene Family Evolution Reflects Adaptation to Soil Environmental Stressors in the Genome of the Collembolan Orchesella cincta.</title>
        <authorList>
            <person name="Faddeeva-Vakhrusheva A."/>
            <person name="Derks M.F."/>
            <person name="Anvar S.Y."/>
            <person name="Agamennone V."/>
            <person name="Suring W."/>
            <person name="Smit S."/>
            <person name="van Straalen N.M."/>
            <person name="Roelofs D."/>
        </authorList>
    </citation>
    <scope>NUCLEOTIDE SEQUENCE [LARGE SCALE GENOMIC DNA]</scope>
    <source>
        <tissue evidence="10">Mixed pool</tissue>
    </source>
</reference>
<keyword evidence="5" id="KW-0862">Zinc</keyword>
<evidence type="ECO:0000256" key="3">
    <source>
        <dbReference type="ARBA" id="ARBA00022737"/>
    </source>
</evidence>
<dbReference type="OrthoDB" id="6077919at2759"/>
<evidence type="ECO:0000313" key="10">
    <source>
        <dbReference type="EMBL" id="ODM89386.1"/>
    </source>
</evidence>
<dbReference type="SUPFAM" id="SSF57667">
    <property type="entry name" value="beta-beta-alpha zinc fingers"/>
    <property type="match status" value="2"/>
</dbReference>
<keyword evidence="2" id="KW-0479">Metal-binding</keyword>